<dbReference type="Proteomes" id="UP000545761">
    <property type="component" value="Unassembled WGS sequence"/>
</dbReference>
<proteinExistence type="predicted"/>
<evidence type="ECO:0000313" key="3">
    <source>
        <dbReference type="Proteomes" id="UP000545761"/>
    </source>
</evidence>
<organism evidence="2 3">
    <name type="scientific">Streptomyces himalayensis subsp. himalayensis</name>
    <dbReference type="NCBI Taxonomy" id="2756131"/>
    <lineage>
        <taxon>Bacteria</taxon>
        <taxon>Bacillati</taxon>
        <taxon>Actinomycetota</taxon>
        <taxon>Actinomycetes</taxon>
        <taxon>Kitasatosporales</taxon>
        <taxon>Streptomycetaceae</taxon>
        <taxon>Streptomyces</taxon>
        <taxon>Streptomyces himalayensis</taxon>
    </lineage>
</organism>
<reference evidence="2 3" key="1">
    <citation type="submission" date="2020-07" db="EMBL/GenBank/DDBJ databases">
        <title>Streptomyces isolated from Indian soil.</title>
        <authorList>
            <person name="Mandal S."/>
            <person name="Maiti P.K."/>
        </authorList>
    </citation>
    <scope>NUCLEOTIDE SEQUENCE [LARGE SCALE GENOMIC DNA]</scope>
    <source>
        <strain evidence="2 3">PSKA28</strain>
    </source>
</reference>
<accession>A0A7W0DP47</accession>
<dbReference type="RefSeq" id="WP_181658888.1">
    <property type="nucleotide sequence ID" value="NZ_JACEHE010000011.1"/>
</dbReference>
<feature type="chain" id="PRO_5031127355" evidence="1">
    <location>
        <begin position="28"/>
        <end position="150"/>
    </location>
</feature>
<feature type="signal peptide" evidence="1">
    <location>
        <begin position="1"/>
        <end position="27"/>
    </location>
</feature>
<dbReference type="AlphaFoldDB" id="A0A7W0DP47"/>
<gene>
    <name evidence="2" type="ORF">H1D24_19475</name>
</gene>
<name>A0A7W0DP47_9ACTN</name>
<dbReference type="EMBL" id="JACEHE010000011">
    <property type="protein sequence ID" value="MBA2947934.1"/>
    <property type="molecule type" value="Genomic_DNA"/>
</dbReference>
<keyword evidence="1" id="KW-0732">Signal</keyword>
<evidence type="ECO:0000313" key="2">
    <source>
        <dbReference type="EMBL" id="MBA2947934.1"/>
    </source>
</evidence>
<evidence type="ECO:0000256" key="1">
    <source>
        <dbReference type="SAM" id="SignalP"/>
    </source>
</evidence>
<protein>
    <submittedName>
        <fullName evidence="2">Uncharacterized protein</fullName>
    </submittedName>
</protein>
<comment type="caution">
    <text evidence="2">The sequence shown here is derived from an EMBL/GenBank/DDBJ whole genome shotgun (WGS) entry which is preliminary data.</text>
</comment>
<sequence length="150" mass="16029">MRKLPAALTVLAMAALGTVIPVSAAHAAETCSDNYSAARAGYMYAYDSVDCVGQLGLSYLDDENWGNSSQSFQGTDTNKASSILNKGNTYEVQFFNGTGTGWTGGHTCLSRNEGYASDLTNNYFTSGYSANNSISSHRWVSASTCDRWAT</sequence>